<keyword evidence="5" id="KW-1185">Reference proteome</keyword>
<dbReference type="Proteomes" id="UP000280586">
    <property type="component" value="Chromosome"/>
</dbReference>
<accession>A0A9N7PL36</accession>
<reference evidence="3" key="2">
    <citation type="submission" date="2022-06" db="EMBL/GenBank/DDBJ databases">
        <authorList>
            <person name="Holder M.E."/>
            <person name="Ajami N.J."/>
            <person name="Petrosino J.F."/>
        </authorList>
    </citation>
    <scope>NUCLEOTIDE SEQUENCE</scope>
    <source>
        <strain evidence="3">RMA 8861</strain>
    </source>
</reference>
<dbReference type="EMBL" id="CP099799">
    <property type="protein sequence ID" value="USS01542.1"/>
    <property type="molecule type" value="Genomic_DNA"/>
</dbReference>
<feature type="domain" description="CoA-binding" evidence="1">
    <location>
        <begin position="6"/>
        <end position="94"/>
    </location>
</feature>
<dbReference type="SUPFAM" id="SSF51735">
    <property type="entry name" value="NAD(P)-binding Rossmann-fold domains"/>
    <property type="match status" value="1"/>
</dbReference>
<reference evidence="2 4" key="1">
    <citation type="submission" date="2017-09" db="EMBL/GenBank/DDBJ databases">
        <authorList>
            <person name="Thomas P."/>
            <person name="Seyboldt C."/>
        </authorList>
    </citation>
    <scope>NUCLEOTIDE SEQUENCE [LARGE SCALE GENOMIC DNA]</scope>
    <source>
        <strain evidence="2 4">DSM 7534</strain>
    </source>
</reference>
<evidence type="ECO:0000313" key="4">
    <source>
        <dbReference type="Proteomes" id="UP000280586"/>
    </source>
</evidence>
<gene>
    <name evidence="2" type="ORF">CP523_11285</name>
    <name evidence="3" type="ORF">NH397_03640</name>
</gene>
<dbReference type="RefSeq" id="WP_120140864.1">
    <property type="nucleotide sequence ID" value="NZ_CP023671.1"/>
</dbReference>
<evidence type="ECO:0000313" key="2">
    <source>
        <dbReference type="EMBL" id="AYE34947.1"/>
    </source>
</evidence>
<sequence>MNIKEMIQLKNWVVIGDVTNTSKYAYKILEKFKSKNYVVAGVHPKGGENVFKTLTEVPYKIDAIDLCVNPKLGLEILKEANLLGIKNILIQPGAESKEIIDYCREVSMNAIEDCALIQLKK</sequence>
<dbReference type="Proteomes" id="UP001055437">
    <property type="component" value="Chromosome"/>
</dbReference>
<name>A0A9N7PL36_CLOSE</name>
<organism evidence="2 4">
    <name type="scientific">Clostridium septicum</name>
    <dbReference type="NCBI Taxonomy" id="1504"/>
    <lineage>
        <taxon>Bacteria</taxon>
        <taxon>Bacillati</taxon>
        <taxon>Bacillota</taxon>
        <taxon>Clostridia</taxon>
        <taxon>Eubacteriales</taxon>
        <taxon>Clostridiaceae</taxon>
        <taxon>Clostridium</taxon>
    </lineage>
</organism>
<proteinExistence type="predicted"/>
<evidence type="ECO:0000313" key="3">
    <source>
        <dbReference type="EMBL" id="USS01542.1"/>
    </source>
</evidence>
<dbReference type="PANTHER" id="PTHR33303">
    <property type="entry name" value="CYTOPLASMIC PROTEIN-RELATED"/>
    <property type="match status" value="1"/>
</dbReference>
<evidence type="ECO:0000313" key="5">
    <source>
        <dbReference type="Proteomes" id="UP001055437"/>
    </source>
</evidence>
<dbReference type="InterPro" id="IPR003781">
    <property type="entry name" value="CoA-bd"/>
</dbReference>
<dbReference type="EMBL" id="CP023671">
    <property type="protein sequence ID" value="AYE34947.1"/>
    <property type="molecule type" value="Genomic_DNA"/>
</dbReference>
<dbReference type="InterPro" id="IPR036291">
    <property type="entry name" value="NAD(P)-bd_dom_sf"/>
</dbReference>
<dbReference type="AlphaFoldDB" id="A0A9N7PL36"/>
<dbReference type="GeneID" id="303561266"/>
<dbReference type="Pfam" id="PF13380">
    <property type="entry name" value="CoA_binding_2"/>
    <property type="match status" value="1"/>
</dbReference>
<protein>
    <submittedName>
        <fullName evidence="2">CoA-binding protein</fullName>
    </submittedName>
</protein>
<dbReference type="SMART" id="SM00881">
    <property type="entry name" value="CoA_binding"/>
    <property type="match status" value="1"/>
</dbReference>
<dbReference type="PANTHER" id="PTHR33303:SF2">
    <property type="entry name" value="COA-BINDING DOMAIN-CONTAINING PROTEIN"/>
    <property type="match status" value="1"/>
</dbReference>
<evidence type="ECO:0000259" key="1">
    <source>
        <dbReference type="SMART" id="SM00881"/>
    </source>
</evidence>
<dbReference type="KEGG" id="csep:CP523_11285"/>
<dbReference type="Gene3D" id="3.40.50.720">
    <property type="entry name" value="NAD(P)-binding Rossmann-like Domain"/>
    <property type="match status" value="1"/>
</dbReference>